<dbReference type="GO" id="GO:0042545">
    <property type="term" value="P:cell wall modification"/>
    <property type="evidence" value="ECO:0007669"/>
    <property type="project" value="InterPro"/>
</dbReference>
<keyword evidence="4" id="KW-0732">Signal</keyword>
<organism evidence="6 7">
    <name type="scientific">Coptis chinensis</name>
    <dbReference type="NCBI Taxonomy" id="261450"/>
    <lineage>
        <taxon>Eukaryota</taxon>
        <taxon>Viridiplantae</taxon>
        <taxon>Streptophyta</taxon>
        <taxon>Embryophyta</taxon>
        <taxon>Tracheophyta</taxon>
        <taxon>Spermatophyta</taxon>
        <taxon>Magnoliopsida</taxon>
        <taxon>Ranunculales</taxon>
        <taxon>Ranunculaceae</taxon>
        <taxon>Coptidoideae</taxon>
        <taxon>Coptis</taxon>
    </lineage>
</organism>
<keyword evidence="2" id="KW-0378">Hydrolase</keyword>
<dbReference type="InterPro" id="IPR011050">
    <property type="entry name" value="Pectin_lyase_fold/virulence"/>
</dbReference>
<evidence type="ECO:0000313" key="7">
    <source>
        <dbReference type="Proteomes" id="UP000631114"/>
    </source>
</evidence>
<dbReference type="GO" id="GO:0045490">
    <property type="term" value="P:pectin catabolic process"/>
    <property type="evidence" value="ECO:0007669"/>
    <property type="project" value="UniProtKB-UniPathway"/>
</dbReference>
<dbReference type="Proteomes" id="UP000631114">
    <property type="component" value="Unassembled WGS sequence"/>
</dbReference>
<evidence type="ECO:0000259" key="5">
    <source>
        <dbReference type="Pfam" id="PF01095"/>
    </source>
</evidence>
<reference evidence="6 7" key="1">
    <citation type="submission" date="2020-10" db="EMBL/GenBank/DDBJ databases">
        <title>The Coptis chinensis genome and diversification of protoberbering-type alkaloids.</title>
        <authorList>
            <person name="Wang B."/>
            <person name="Shu S."/>
            <person name="Song C."/>
            <person name="Liu Y."/>
        </authorList>
    </citation>
    <scope>NUCLEOTIDE SEQUENCE [LARGE SCALE GENOMIC DNA]</scope>
    <source>
        <strain evidence="6">HL-2020</strain>
        <tissue evidence="6">Leaf</tissue>
    </source>
</reference>
<proteinExistence type="predicted"/>
<dbReference type="UniPathway" id="UPA00545">
    <property type="reaction ID" value="UER00823"/>
</dbReference>
<dbReference type="OrthoDB" id="2019149at2759"/>
<dbReference type="SUPFAM" id="SSF51126">
    <property type="entry name" value="Pectin lyase-like"/>
    <property type="match status" value="1"/>
</dbReference>
<dbReference type="Gene3D" id="2.160.20.10">
    <property type="entry name" value="Single-stranded right-handed beta-helix, Pectin lyase-like"/>
    <property type="match status" value="1"/>
</dbReference>
<dbReference type="AlphaFoldDB" id="A0A835M445"/>
<evidence type="ECO:0000256" key="2">
    <source>
        <dbReference type="ARBA" id="ARBA00022801"/>
    </source>
</evidence>
<evidence type="ECO:0000256" key="1">
    <source>
        <dbReference type="ARBA" id="ARBA00005184"/>
    </source>
</evidence>
<dbReference type="EMBL" id="JADFTS010000003">
    <property type="protein sequence ID" value="KAF9615697.1"/>
    <property type="molecule type" value="Genomic_DNA"/>
</dbReference>
<protein>
    <recommendedName>
        <fullName evidence="5">Pectinesterase catalytic domain-containing protein</fullName>
    </recommendedName>
</protein>
<comment type="caution">
    <text evidence="6">The sequence shown here is derived from an EMBL/GenBank/DDBJ whole genome shotgun (WGS) entry which is preliminary data.</text>
</comment>
<dbReference type="GO" id="GO:0030599">
    <property type="term" value="F:pectinesterase activity"/>
    <property type="evidence" value="ECO:0007669"/>
    <property type="project" value="InterPro"/>
</dbReference>
<dbReference type="Pfam" id="PF01095">
    <property type="entry name" value="Pectinesterase"/>
    <property type="match status" value="1"/>
</dbReference>
<gene>
    <name evidence="6" type="ORF">IFM89_026112</name>
</gene>
<evidence type="ECO:0000256" key="4">
    <source>
        <dbReference type="SAM" id="SignalP"/>
    </source>
</evidence>
<dbReference type="InterPro" id="IPR012334">
    <property type="entry name" value="Pectin_lyas_fold"/>
</dbReference>
<keyword evidence="3" id="KW-0063">Aspartyl esterase</keyword>
<dbReference type="PANTHER" id="PTHR31707">
    <property type="entry name" value="PECTINESTERASE"/>
    <property type="match status" value="1"/>
</dbReference>
<accession>A0A835M445</accession>
<name>A0A835M445_9MAGN</name>
<feature type="domain" description="Pectinesterase catalytic" evidence="5">
    <location>
        <begin position="87"/>
        <end position="127"/>
    </location>
</feature>
<sequence>MESLRGTMIFVVILYFSMKSEEGFPTWMKARDRGPLQGPVKGITTDVVVAQDGFGDFRTIMEMLLLSWVFIAFVGDGWTTFSSATFEFENYGPGYSTTSRVKWSGYHQLNDSRQATKFTISEFIQGELWLPSTGIEFIPGLSD</sequence>
<evidence type="ECO:0000256" key="3">
    <source>
        <dbReference type="ARBA" id="ARBA00023085"/>
    </source>
</evidence>
<feature type="chain" id="PRO_5033028336" description="Pectinesterase catalytic domain-containing protein" evidence="4">
    <location>
        <begin position="24"/>
        <end position="143"/>
    </location>
</feature>
<dbReference type="InterPro" id="IPR000070">
    <property type="entry name" value="Pectinesterase_cat"/>
</dbReference>
<comment type="pathway">
    <text evidence="1">Glycan metabolism; pectin degradation; 2-dehydro-3-deoxy-D-gluconate from pectin: step 1/5.</text>
</comment>
<keyword evidence="7" id="KW-1185">Reference proteome</keyword>
<evidence type="ECO:0000313" key="6">
    <source>
        <dbReference type="EMBL" id="KAF9615697.1"/>
    </source>
</evidence>
<feature type="signal peptide" evidence="4">
    <location>
        <begin position="1"/>
        <end position="23"/>
    </location>
</feature>